<evidence type="ECO:0000256" key="5">
    <source>
        <dbReference type="ARBA" id="ARBA00023136"/>
    </source>
</evidence>
<dbReference type="Proteomes" id="UP000184611">
    <property type="component" value="Unassembled WGS sequence"/>
</dbReference>
<feature type="transmembrane region" description="Helical" evidence="6">
    <location>
        <begin position="432"/>
        <end position="452"/>
    </location>
</feature>
<proteinExistence type="predicted"/>
<evidence type="ECO:0000256" key="3">
    <source>
        <dbReference type="ARBA" id="ARBA00022692"/>
    </source>
</evidence>
<comment type="subcellular location">
    <subcellularLocation>
        <location evidence="1">Cell membrane</location>
        <topology evidence="1">Multi-pass membrane protein</topology>
    </subcellularLocation>
</comment>
<dbReference type="Pfam" id="PF13440">
    <property type="entry name" value="Polysacc_synt_3"/>
    <property type="match status" value="1"/>
</dbReference>
<feature type="transmembrane region" description="Helical" evidence="6">
    <location>
        <begin position="162"/>
        <end position="180"/>
    </location>
</feature>
<evidence type="ECO:0000256" key="1">
    <source>
        <dbReference type="ARBA" id="ARBA00004651"/>
    </source>
</evidence>
<name>A0A1M7ZW45_9FLAO</name>
<organism evidence="7 8">
    <name type="scientific">Flavobacterium cucumis</name>
    <dbReference type="NCBI Taxonomy" id="416016"/>
    <lineage>
        <taxon>Bacteria</taxon>
        <taxon>Pseudomonadati</taxon>
        <taxon>Bacteroidota</taxon>
        <taxon>Flavobacteriia</taxon>
        <taxon>Flavobacteriales</taxon>
        <taxon>Flavobacteriaceae</taxon>
        <taxon>Flavobacterium</taxon>
    </lineage>
</organism>
<evidence type="ECO:0000256" key="6">
    <source>
        <dbReference type="SAM" id="Phobius"/>
    </source>
</evidence>
<keyword evidence="8" id="KW-1185">Reference proteome</keyword>
<feature type="transmembrane region" description="Helical" evidence="6">
    <location>
        <begin position="373"/>
        <end position="395"/>
    </location>
</feature>
<evidence type="ECO:0000256" key="4">
    <source>
        <dbReference type="ARBA" id="ARBA00022989"/>
    </source>
</evidence>
<feature type="transmembrane region" description="Helical" evidence="6">
    <location>
        <begin position="97"/>
        <end position="121"/>
    </location>
</feature>
<feature type="transmembrane region" description="Helical" evidence="6">
    <location>
        <begin position="458"/>
        <end position="477"/>
    </location>
</feature>
<feature type="transmembrane region" description="Helical" evidence="6">
    <location>
        <begin position="401"/>
        <end position="420"/>
    </location>
</feature>
<accession>A0A1M7ZW45</accession>
<feature type="transmembrane region" description="Helical" evidence="6">
    <location>
        <begin position="264"/>
        <end position="287"/>
    </location>
</feature>
<feature type="transmembrane region" description="Helical" evidence="6">
    <location>
        <begin position="127"/>
        <end position="150"/>
    </location>
</feature>
<dbReference type="STRING" id="416016.SAMN05443547_1453"/>
<dbReference type="PANTHER" id="PTHR30250">
    <property type="entry name" value="PST FAMILY PREDICTED COLANIC ACID TRANSPORTER"/>
    <property type="match status" value="1"/>
</dbReference>
<dbReference type="AlphaFoldDB" id="A0A1M7ZW45"/>
<gene>
    <name evidence="7" type="ORF">SAMN05443547_1453</name>
</gene>
<dbReference type="InterPro" id="IPR050833">
    <property type="entry name" value="Poly_Biosynth_Transport"/>
</dbReference>
<evidence type="ECO:0000313" key="7">
    <source>
        <dbReference type="EMBL" id="SHO73102.1"/>
    </source>
</evidence>
<evidence type="ECO:0000313" key="8">
    <source>
        <dbReference type="Proteomes" id="UP000184611"/>
    </source>
</evidence>
<dbReference type="GO" id="GO:0005886">
    <property type="term" value="C:plasma membrane"/>
    <property type="evidence" value="ECO:0007669"/>
    <property type="project" value="UniProtKB-SubCell"/>
</dbReference>
<feature type="transmembrane region" description="Helical" evidence="6">
    <location>
        <begin position="347"/>
        <end position="366"/>
    </location>
</feature>
<reference evidence="8" key="1">
    <citation type="submission" date="2016-12" db="EMBL/GenBank/DDBJ databases">
        <authorList>
            <person name="Varghese N."/>
            <person name="Submissions S."/>
        </authorList>
    </citation>
    <scope>NUCLEOTIDE SEQUENCE [LARGE SCALE GENOMIC DNA]</scope>
    <source>
        <strain evidence="8">DSM 18830</strain>
    </source>
</reference>
<keyword evidence="3 6" id="KW-0812">Transmembrane</keyword>
<dbReference type="EMBL" id="FRYK01000002">
    <property type="protein sequence ID" value="SHO73102.1"/>
    <property type="molecule type" value="Genomic_DNA"/>
</dbReference>
<dbReference type="PANTHER" id="PTHR30250:SF11">
    <property type="entry name" value="O-ANTIGEN TRANSPORTER-RELATED"/>
    <property type="match status" value="1"/>
</dbReference>
<keyword evidence="5 6" id="KW-0472">Membrane</keyword>
<evidence type="ECO:0000256" key="2">
    <source>
        <dbReference type="ARBA" id="ARBA00022475"/>
    </source>
</evidence>
<sequence length="492" mass="55535">MILDNKNSYKTILKSTSIFGSVQLVTIVTAIIKSKIIATLIGSYGYGVYSVLLHTSDLIKQISLVGIDVSGVRKIAEENSIKSENEVQHNIAVISKLVLISGFIGFLLATTLSFFLSTIIFSSSSYWYLFFFLAVAIFLNCLTAGNNAILQGSSKFSQLAKSNLISNIIGLVLIIPFFYFFKIEAIIYVIILTALVNYFISNYFLRFLFNPDVKISFKSAIESGENIIKFGSLLMLLSFLPVLANYIVQIFIGRIDGLNEVGLFNVGIVILNTYVGFIFSAMSMEYYPRLVAQISDFKKLSSSVNKQIEISLLIITPILILFSIFSAFFIKIFFSSAFIPLVPMLDWAIFAMLFKAVSFPIGYVFIAKADSKVFVKTSLFFNFIFVIFCITGYYLKGFDGLGCSFLIYYFIHLIGVYLISSRRYHLKLVKSTLQIFFINLLFCTTIFTLSFYSEIPFLLVLKSFVLVSSLIYSLVTLNKKVSIFSYFNREEK</sequence>
<feature type="transmembrane region" description="Helical" evidence="6">
    <location>
        <begin position="230"/>
        <end position="252"/>
    </location>
</feature>
<feature type="transmembrane region" description="Helical" evidence="6">
    <location>
        <begin position="12"/>
        <end position="32"/>
    </location>
</feature>
<keyword evidence="2" id="KW-1003">Cell membrane</keyword>
<feature type="transmembrane region" description="Helical" evidence="6">
    <location>
        <begin position="186"/>
        <end position="209"/>
    </location>
</feature>
<keyword evidence="4 6" id="KW-1133">Transmembrane helix</keyword>
<protein>
    <submittedName>
        <fullName evidence="7">Membrane protein involved in the export of O-antigen and teichoic acid</fullName>
    </submittedName>
</protein>
<feature type="transmembrane region" description="Helical" evidence="6">
    <location>
        <begin position="308"/>
        <end position="341"/>
    </location>
</feature>